<reference evidence="3" key="1">
    <citation type="submission" date="2015-09" db="EMBL/GenBank/DDBJ databases">
        <authorList>
            <person name="Sai Rama Sridatta P."/>
        </authorList>
    </citation>
    <scope>NUCLEOTIDE SEQUENCE [LARGE SCALE GENOMIC DNA]</scope>
</reference>
<feature type="region of interest" description="Disordered" evidence="1">
    <location>
        <begin position="182"/>
        <end position="222"/>
    </location>
</feature>
<reference evidence="2" key="3">
    <citation type="submission" date="2025-09" db="UniProtKB">
        <authorList>
            <consortium name="Ensembl"/>
        </authorList>
    </citation>
    <scope>IDENTIFICATION</scope>
</reference>
<feature type="compositionally biased region" description="Basic and acidic residues" evidence="1">
    <location>
        <begin position="101"/>
        <end position="133"/>
    </location>
</feature>
<evidence type="ECO:0000313" key="3">
    <source>
        <dbReference type="Proteomes" id="UP000314980"/>
    </source>
</evidence>
<feature type="compositionally biased region" description="Acidic residues" evidence="1">
    <location>
        <begin position="134"/>
        <end position="155"/>
    </location>
</feature>
<accession>A0A4W6E9M7</accession>
<protein>
    <submittedName>
        <fullName evidence="2">Uncharacterized protein</fullName>
    </submittedName>
</protein>
<name>A0A4W6E9M7_LATCA</name>
<dbReference type="AlphaFoldDB" id="A0A4W6E9M7"/>
<proteinExistence type="predicted"/>
<reference evidence="2" key="2">
    <citation type="submission" date="2025-08" db="UniProtKB">
        <authorList>
            <consortium name="Ensembl"/>
        </authorList>
    </citation>
    <scope>IDENTIFICATION</scope>
</reference>
<dbReference type="GeneTree" id="ENSGT00940000164637"/>
<dbReference type="STRING" id="8187.ENSLCAP00010033851"/>
<feature type="compositionally biased region" description="Acidic residues" evidence="1">
    <location>
        <begin position="184"/>
        <end position="203"/>
    </location>
</feature>
<evidence type="ECO:0000313" key="2">
    <source>
        <dbReference type="Ensembl" id="ENSLCAP00010033851.1"/>
    </source>
</evidence>
<sequence>LTHFLSVQVDEYKQLKESLNRMPNLRQPEQNPQATILEQPHKDVPPHEDHQVERVKSAYEQQQEQQRLEAQRAEERRQIQMRQEALQAQRERVLKEREQRLKEEQEREQQQHREADRREQQLREEHQRKKTEYENMDNDIVQGEEDGHIDDEEGETERLPPRRQECLNLCVLRVCVQMAGNPDQQEDTLDDQYQEEGEDEAQEDIAAGQKREDEVEEEGEDPYNEDNIEQVAFYPRIFNSEMQHFIPTSQTGNDVIIKNVPLRYTGGAKEIHYLSGSDEIPSFAVPSIFL</sequence>
<dbReference type="PANTHER" id="PTHR22909:SF24">
    <property type="entry name" value="GOLGI INTEGRAL MEMBRANE PROTEIN 4-RELATED"/>
    <property type="match status" value="1"/>
</dbReference>
<dbReference type="GO" id="GO:0000139">
    <property type="term" value="C:Golgi membrane"/>
    <property type="evidence" value="ECO:0007669"/>
    <property type="project" value="InterPro"/>
</dbReference>
<feature type="region of interest" description="Disordered" evidence="1">
    <location>
        <begin position="40"/>
        <end position="74"/>
    </location>
</feature>
<feature type="compositionally biased region" description="Basic and acidic residues" evidence="1">
    <location>
        <begin position="40"/>
        <end position="57"/>
    </location>
</feature>
<keyword evidence="3" id="KW-1185">Reference proteome</keyword>
<dbReference type="InParanoid" id="A0A4W6E9M7"/>
<dbReference type="PANTHER" id="PTHR22909">
    <property type="entry name" value="GOLGI INTEGRAL MEMBRANE PROTEIN 4"/>
    <property type="match status" value="1"/>
</dbReference>
<organism evidence="2 3">
    <name type="scientific">Lates calcarifer</name>
    <name type="common">Barramundi</name>
    <name type="synonym">Holocentrus calcarifer</name>
    <dbReference type="NCBI Taxonomy" id="8187"/>
    <lineage>
        <taxon>Eukaryota</taxon>
        <taxon>Metazoa</taxon>
        <taxon>Chordata</taxon>
        <taxon>Craniata</taxon>
        <taxon>Vertebrata</taxon>
        <taxon>Euteleostomi</taxon>
        <taxon>Actinopterygii</taxon>
        <taxon>Neopterygii</taxon>
        <taxon>Teleostei</taxon>
        <taxon>Neoteleostei</taxon>
        <taxon>Acanthomorphata</taxon>
        <taxon>Carangaria</taxon>
        <taxon>Carangaria incertae sedis</taxon>
        <taxon>Centropomidae</taxon>
        <taxon>Lates</taxon>
    </lineage>
</organism>
<dbReference type="Proteomes" id="UP000314980">
    <property type="component" value="Unassembled WGS sequence"/>
</dbReference>
<feature type="region of interest" description="Disordered" evidence="1">
    <location>
        <begin position="101"/>
        <end position="160"/>
    </location>
</feature>
<evidence type="ECO:0000256" key="1">
    <source>
        <dbReference type="SAM" id="MobiDB-lite"/>
    </source>
</evidence>
<dbReference type="InterPro" id="IPR042336">
    <property type="entry name" value="GOLIM4"/>
</dbReference>
<dbReference type="Ensembl" id="ENSLCAT00010034655.1">
    <property type="protein sequence ID" value="ENSLCAP00010033851.1"/>
    <property type="gene ID" value="ENSLCAG00010015905.1"/>
</dbReference>